<accession>A0ABR1DNK7</accession>
<organism evidence="2 3">
    <name type="scientific">Necator americanus</name>
    <name type="common">Human hookworm</name>
    <dbReference type="NCBI Taxonomy" id="51031"/>
    <lineage>
        <taxon>Eukaryota</taxon>
        <taxon>Metazoa</taxon>
        <taxon>Ecdysozoa</taxon>
        <taxon>Nematoda</taxon>
        <taxon>Chromadorea</taxon>
        <taxon>Rhabditida</taxon>
        <taxon>Rhabditina</taxon>
        <taxon>Rhabditomorpha</taxon>
        <taxon>Strongyloidea</taxon>
        <taxon>Ancylostomatidae</taxon>
        <taxon>Bunostominae</taxon>
        <taxon>Necator</taxon>
    </lineage>
</organism>
<dbReference type="SMART" id="SM00587">
    <property type="entry name" value="CHK"/>
    <property type="match status" value="1"/>
</dbReference>
<dbReference type="Gene3D" id="3.90.1200.10">
    <property type="match status" value="1"/>
</dbReference>
<dbReference type="EMBL" id="JAVFWL010000004">
    <property type="protein sequence ID" value="KAK6752023.1"/>
    <property type="molecule type" value="Genomic_DNA"/>
</dbReference>
<dbReference type="InterPro" id="IPR015897">
    <property type="entry name" value="CHK_kinase-like"/>
</dbReference>
<dbReference type="InterPro" id="IPR012877">
    <property type="entry name" value="Dhs-27"/>
</dbReference>
<reference evidence="2 3" key="1">
    <citation type="submission" date="2023-08" db="EMBL/GenBank/DDBJ databases">
        <title>A Necator americanus chromosomal reference genome.</title>
        <authorList>
            <person name="Ilik V."/>
            <person name="Petrzelkova K.J."/>
            <person name="Pardy F."/>
            <person name="Fuh T."/>
            <person name="Niatou-Singa F.S."/>
            <person name="Gouil Q."/>
            <person name="Baker L."/>
            <person name="Ritchie M.E."/>
            <person name="Jex A.R."/>
            <person name="Gazzola D."/>
            <person name="Li H."/>
            <person name="Toshio Fujiwara R."/>
            <person name="Zhan B."/>
            <person name="Aroian R.V."/>
            <person name="Pafco B."/>
            <person name="Schwarz E.M."/>
        </authorList>
    </citation>
    <scope>NUCLEOTIDE SEQUENCE [LARGE SCALE GENOMIC DNA]</scope>
    <source>
        <strain evidence="2 3">Aroian</strain>
        <tissue evidence="2">Whole animal</tissue>
    </source>
</reference>
<dbReference type="InterPro" id="IPR011009">
    <property type="entry name" value="Kinase-like_dom_sf"/>
</dbReference>
<protein>
    <recommendedName>
        <fullName evidence="1">CHK kinase-like domain-containing protein</fullName>
    </recommendedName>
</protein>
<gene>
    <name evidence="2" type="primary">Necator_chrIV.g16740</name>
    <name evidence="2" type="ORF">RB195_003443</name>
</gene>
<evidence type="ECO:0000313" key="3">
    <source>
        <dbReference type="Proteomes" id="UP001303046"/>
    </source>
</evidence>
<dbReference type="Pfam" id="PF07914">
    <property type="entry name" value="DUF1679"/>
    <property type="match status" value="1"/>
</dbReference>
<dbReference type="PANTHER" id="PTHR23020">
    <property type="entry name" value="UNCHARACTERIZED NUCLEAR HORMONE RECEPTOR-RELATED"/>
    <property type="match status" value="1"/>
</dbReference>
<evidence type="ECO:0000313" key="2">
    <source>
        <dbReference type="EMBL" id="KAK6752023.1"/>
    </source>
</evidence>
<keyword evidence="3" id="KW-1185">Reference proteome</keyword>
<name>A0ABR1DNK7_NECAM</name>
<feature type="domain" description="CHK kinase-like" evidence="1">
    <location>
        <begin position="152"/>
        <end position="338"/>
    </location>
</feature>
<dbReference type="PANTHER" id="PTHR23020:SF8">
    <property type="entry name" value="CHK KINASE-LIKE DOMAIN-CONTAINING PROTEIN"/>
    <property type="match status" value="1"/>
</dbReference>
<evidence type="ECO:0000259" key="1">
    <source>
        <dbReference type="SMART" id="SM00587"/>
    </source>
</evidence>
<dbReference type="InterPro" id="IPR052961">
    <property type="entry name" value="Oxido-Kinase-like_Enzymes"/>
</dbReference>
<dbReference type="SUPFAM" id="SSF56112">
    <property type="entry name" value="Protein kinase-like (PK-like)"/>
    <property type="match status" value="1"/>
</dbReference>
<proteinExistence type="predicted"/>
<sequence>MELNLHSSGGGLFGTHITWEDIEKQIQDETNLNVFFGPKKCVQLIGEGNGFLSRIALIEADFQQKIDDLPSKFIVKMTTALAGMEVAEAIVVRQDGVDLEKVFNGYDACVRDLHNREVSVYRIFSRFDNSISKIPRIHFSREFTERNELKGFIGMEYVDNTELRHIHHNVTPNELSEALRAIAYIEAKSLQLSDEEKKKLASNPIPIIYSPWINADNMPKMFHDMYTASEELKPSGEVLEKIADELILLELTSTMNEELGMKDVLVHGDLWAANLLWKKTVNGMKLNKILDYQLAHFGCAAVDLSRLFITTLSGKDRRENWEQLIEEFHGYLNQYCEEELPFTLEQLKESYRRLFPLAGVLLLDVFDPVAKVASQNLPDEEKAAVRSVLMEKTVALFEDMLFYAKRNREVRKNIGK</sequence>
<comment type="caution">
    <text evidence="2">The sequence shown here is derived from an EMBL/GenBank/DDBJ whole genome shotgun (WGS) entry which is preliminary data.</text>
</comment>
<dbReference type="Proteomes" id="UP001303046">
    <property type="component" value="Unassembled WGS sequence"/>
</dbReference>